<feature type="region of interest" description="Disordered" evidence="1">
    <location>
        <begin position="85"/>
        <end position="141"/>
    </location>
</feature>
<dbReference type="Proteomes" id="UP001213681">
    <property type="component" value="Unassembled WGS sequence"/>
</dbReference>
<dbReference type="RefSeq" id="XP_056769968.1">
    <property type="nucleotide sequence ID" value="XM_056905861.1"/>
</dbReference>
<gene>
    <name evidence="2" type="ORF">N7458_002478</name>
</gene>
<proteinExistence type="predicted"/>
<dbReference type="GeneID" id="81596104"/>
<feature type="region of interest" description="Disordered" evidence="1">
    <location>
        <begin position="234"/>
        <end position="294"/>
    </location>
</feature>
<evidence type="ECO:0000313" key="3">
    <source>
        <dbReference type="Proteomes" id="UP001213681"/>
    </source>
</evidence>
<evidence type="ECO:0000313" key="2">
    <source>
        <dbReference type="EMBL" id="KAJ5460926.1"/>
    </source>
</evidence>
<reference evidence="2" key="1">
    <citation type="submission" date="2022-12" db="EMBL/GenBank/DDBJ databases">
        <authorList>
            <person name="Petersen C."/>
        </authorList>
    </citation>
    <scope>NUCLEOTIDE SEQUENCE</scope>
    <source>
        <strain evidence="2">IBT 16125</strain>
    </source>
</reference>
<organism evidence="2 3">
    <name type="scientific">Penicillium daleae</name>
    <dbReference type="NCBI Taxonomy" id="63821"/>
    <lineage>
        <taxon>Eukaryota</taxon>
        <taxon>Fungi</taxon>
        <taxon>Dikarya</taxon>
        <taxon>Ascomycota</taxon>
        <taxon>Pezizomycotina</taxon>
        <taxon>Eurotiomycetes</taxon>
        <taxon>Eurotiomycetidae</taxon>
        <taxon>Eurotiales</taxon>
        <taxon>Aspergillaceae</taxon>
        <taxon>Penicillium</taxon>
    </lineage>
</organism>
<evidence type="ECO:0000256" key="1">
    <source>
        <dbReference type="SAM" id="MobiDB-lite"/>
    </source>
</evidence>
<keyword evidence="3" id="KW-1185">Reference proteome</keyword>
<reference evidence="2" key="2">
    <citation type="journal article" date="2023" name="IMA Fungus">
        <title>Comparative genomic study of the Penicillium genus elucidates a diverse pangenome and 15 lateral gene transfer events.</title>
        <authorList>
            <person name="Petersen C."/>
            <person name="Sorensen T."/>
            <person name="Nielsen M.R."/>
            <person name="Sondergaard T.E."/>
            <person name="Sorensen J.L."/>
            <person name="Fitzpatrick D.A."/>
            <person name="Frisvad J.C."/>
            <person name="Nielsen K.L."/>
        </authorList>
    </citation>
    <scope>NUCLEOTIDE SEQUENCE</scope>
    <source>
        <strain evidence="2">IBT 16125</strain>
    </source>
</reference>
<dbReference type="EMBL" id="JAPVEA010000002">
    <property type="protein sequence ID" value="KAJ5460926.1"/>
    <property type="molecule type" value="Genomic_DNA"/>
</dbReference>
<accession>A0AAD6G699</accession>
<name>A0AAD6G699_9EURO</name>
<protein>
    <submittedName>
        <fullName evidence="2">Uncharacterized protein</fullName>
    </submittedName>
</protein>
<dbReference type="AlphaFoldDB" id="A0AAD6G699"/>
<feature type="compositionally biased region" description="Polar residues" evidence="1">
    <location>
        <begin position="93"/>
        <end position="131"/>
    </location>
</feature>
<comment type="caution">
    <text evidence="2">The sequence shown here is derived from an EMBL/GenBank/DDBJ whole genome shotgun (WGS) entry which is preliminary data.</text>
</comment>
<sequence>MVSVPISSPRELALTSVSTSYRGLASEKASQTLQANFAQASYIRPSSRLVSDEVTPIKAHTSCSKSLPPKLQLIQAKIFANTRETEGMPANNPLGNGSNITPPTASVESLASTTESNDTLNQPSPETSHSDPSLLGATLSTDSPTQSLITVNMYSSSSNLESLGSLHNSLTVLTTSSKQVDLGIERFASVTTGSDKSPSDGSNDDLEQTEITEASLIRTSDEGRMQLGHFSHTQMENQNASQGETTQGSYGPQLSTTRVDISPHPSSTTTTDIVFSNPTNSSTVDGSGVSRQPSKQSLSAIFGSYVIEISETRVSKGIPYIVHVEAAKKAQVQN</sequence>